<evidence type="ECO:0008006" key="3">
    <source>
        <dbReference type="Google" id="ProtNLM"/>
    </source>
</evidence>
<proteinExistence type="predicted"/>
<dbReference type="AlphaFoldDB" id="A0A5N6MN89"/>
<protein>
    <recommendedName>
        <fullName evidence="3">RWP-RK domain-containing protein</fullName>
    </recommendedName>
</protein>
<reference evidence="1 2" key="1">
    <citation type="submission" date="2019-05" db="EMBL/GenBank/DDBJ databases">
        <title>Mikania micrantha, genome provides insights into the molecular mechanism of rapid growth.</title>
        <authorList>
            <person name="Liu B."/>
        </authorList>
    </citation>
    <scope>NUCLEOTIDE SEQUENCE [LARGE SCALE GENOMIC DNA]</scope>
    <source>
        <strain evidence="1">NLD-2019</strain>
        <tissue evidence="1">Leaf</tissue>
    </source>
</reference>
<name>A0A5N6MN89_9ASTR</name>
<evidence type="ECO:0000313" key="1">
    <source>
        <dbReference type="EMBL" id="KAD3641623.1"/>
    </source>
</evidence>
<sequence length="214" mass="24030">MNNMNKKQVKTKAANKMPSSLLAVVQVVRGFEWCENCSPPLHISTISLTQRINPRRKHTQREGLKSVIQNENINCDISKDYSSLAESSNTSSRNSKSCNVNCNDVTKCFGMTKADATKIFGLSSENTFTKVHCRYGIDVWPCVRKGVVKLSAHNALERGSGVYLTSSDETRQIEHINSLVMQDNDDINFKDDVVDKRMKELISDGRSLKPLIFV</sequence>
<accession>A0A5N6MN89</accession>
<comment type="caution">
    <text evidence="1">The sequence shown here is derived from an EMBL/GenBank/DDBJ whole genome shotgun (WGS) entry which is preliminary data.</text>
</comment>
<organism evidence="1 2">
    <name type="scientific">Mikania micrantha</name>
    <name type="common">bitter vine</name>
    <dbReference type="NCBI Taxonomy" id="192012"/>
    <lineage>
        <taxon>Eukaryota</taxon>
        <taxon>Viridiplantae</taxon>
        <taxon>Streptophyta</taxon>
        <taxon>Embryophyta</taxon>
        <taxon>Tracheophyta</taxon>
        <taxon>Spermatophyta</taxon>
        <taxon>Magnoliopsida</taxon>
        <taxon>eudicotyledons</taxon>
        <taxon>Gunneridae</taxon>
        <taxon>Pentapetalae</taxon>
        <taxon>asterids</taxon>
        <taxon>campanulids</taxon>
        <taxon>Asterales</taxon>
        <taxon>Asteraceae</taxon>
        <taxon>Asteroideae</taxon>
        <taxon>Heliantheae alliance</taxon>
        <taxon>Eupatorieae</taxon>
        <taxon>Mikania</taxon>
    </lineage>
</organism>
<dbReference type="EMBL" id="SZYD01000015">
    <property type="protein sequence ID" value="KAD3641623.1"/>
    <property type="molecule type" value="Genomic_DNA"/>
</dbReference>
<gene>
    <name evidence="1" type="ORF">E3N88_30847</name>
</gene>
<keyword evidence="2" id="KW-1185">Reference proteome</keyword>
<evidence type="ECO:0000313" key="2">
    <source>
        <dbReference type="Proteomes" id="UP000326396"/>
    </source>
</evidence>
<dbReference type="Proteomes" id="UP000326396">
    <property type="component" value="Linkage Group LG5"/>
</dbReference>